<keyword evidence="1" id="KW-0479">Metal-binding</keyword>
<evidence type="ECO:0000256" key="2">
    <source>
        <dbReference type="ARBA" id="ARBA00022771"/>
    </source>
</evidence>
<keyword evidence="3" id="KW-0862">Zinc</keyword>
<evidence type="ECO:0000256" key="5">
    <source>
        <dbReference type="SAM" id="Phobius"/>
    </source>
</evidence>
<protein>
    <recommendedName>
        <fullName evidence="10">RING-type domain-containing protein</fullName>
    </recommendedName>
</protein>
<dbReference type="InterPro" id="IPR047153">
    <property type="entry name" value="TRIM45/56/19-like"/>
</dbReference>
<dbReference type="EMBL" id="CAXKWB010015403">
    <property type="protein sequence ID" value="CAL4113710.1"/>
    <property type="molecule type" value="Genomic_DNA"/>
</dbReference>
<dbReference type="Pfam" id="PF00097">
    <property type="entry name" value="zf-C3HC4"/>
    <property type="match status" value="1"/>
</dbReference>
<evidence type="ECO:0008006" key="10">
    <source>
        <dbReference type="Google" id="ProtNLM"/>
    </source>
</evidence>
<evidence type="ECO:0000256" key="1">
    <source>
        <dbReference type="ARBA" id="ARBA00022723"/>
    </source>
</evidence>
<keyword evidence="5" id="KW-0472">Membrane</keyword>
<dbReference type="Pfam" id="PF00643">
    <property type="entry name" value="zf-B_box"/>
    <property type="match status" value="1"/>
</dbReference>
<comment type="caution">
    <text evidence="8">The sequence shown here is derived from an EMBL/GenBank/DDBJ whole genome shotgun (WGS) entry which is preliminary data.</text>
</comment>
<accession>A0AAV2R2S9</accession>
<dbReference type="Gene3D" id="3.30.40.10">
    <property type="entry name" value="Zinc/RING finger domain, C3HC4 (zinc finger)"/>
    <property type="match status" value="1"/>
</dbReference>
<feature type="transmembrane region" description="Helical" evidence="5">
    <location>
        <begin position="758"/>
        <end position="782"/>
    </location>
</feature>
<dbReference type="InterPro" id="IPR013083">
    <property type="entry name" value="Znf_RING/FYVE/PHD"/>
</dbReference>
<dbReference type="InterPro" id="IPR000315">
    <property type="entry name" value="Znf_B-box"/>
</dbReference>
<dbReference type="AlphaFoldDB" id="A0AAV2R2S9"/>
<evidence type="ECO:0000313" key="8">
    <source>
        <dbReference type="EMBL" id="CAL4113710.1"/>
    </source>
</evidence>
<keyword evidence="9" id="KW-1185">Reference proteome</keyword>
<dbReference type="SUPFAM" id="SSF57845">
    <property type="entry name" value="B-box zinc-binding domain"/>
    <property type="match status" value="3"/>
</dbReference>
<keyword evidence="5" id="KW-0812">Transmembrane</keyword>
<feature type="transmembrane region" description="Helical" evidence="5">
    <location>
        <begin position="845"/>
        <end position="864"/>
    </location>
</feature>
<dbReference type="SMART" id="SM00336">
    <property type="entry name" value="BBOX"/>
    <property type="match status" value="3"/>
</dbReference>
<keyword evidence="2 4" id="KW-0863">Zinc-finger</keyword>
<dbReference type="PROSITE" id="PS00518">
    <property type="entry name" value="ZF_RING_1"/>
    <property type="match status" value="1"/>
</dbReference>
<feature type="domain" description="B box-type" evidence="7">
    <location>
        <begin position="266"/>
        <end position="306"/>
    </location>
</feature>
<organism evidence="8 9">
    <name type="scientific">Meganyctiphanes norvegica</name>
    <name type="common">Northern krill</name>
    <name type="synonym">Thysanopoda norvegica</name>
    <dbReference type="NCBI Taxonomy" id="48144"/>
    <lineage>
        <taxon>Eukaryota</taxon>
        <taxon>Metazoa</taxon>
        <taxon>Ecdysozoa</taxon>
        <taxon>Arthropoda</taxon>
        <taxon>Crustacea</taxon>
        <taxon>Multicrustacea</taxon>
        <taxon>Malacostraca</taxon>
        <taxon>Eumalacostraca</taxon>
        <taxon>Eucarida</taxon>
        <taxon>Euphausiacea</taxon>
        <taxon>Euphausiidae</taxon>
        <taxon>Meganyctiphanes</taxon>
    </lineage>
</organism>
<evidence type="ECO:0000313" key="9">
    <source>
        <dbReference type="Proteomes" id="UP001497623"/>
    </source>
</evidence>
<evidence type="ECO:0000259" key="6">
    <source>
        <dbReference type="PROSITE" id="PS50089"/>
    </source>
</evidence>
<dbReference type="PANTHER" id="PTHR25462">
    <property type="entry name" value="BONUS, ISOFORM C-RELATED"/>
    <property type="match status" value="1"/>
</dbReference>
<feature type="transmembrane region" description="Helical" evidence="5">
    <location>
        <begin position="802"/>
        <end position="824"/>
    </location>
</feature>
<gene>
    <name evidence="8" type="ORF">MNOR_LOCUS20180</name>
</gene>
<name>A0AAV2R2S9_MEGNR</name>
<dbReference type="PROSITE" id="PS50089">
    <property type="entry name" value="ZF_RING_2"/>
    <property type="match status" value="1"/>
</dbReference>
<proteinExistence type="predicted"/>
<dbReference type="GO" id="GO:0008270">
    <property type="term" value="F:zinc ion binding"/>
    <property type="evidence" value="ECO:0007669"/>
    <property type="project" value="UniProtKB-KW"/>
</dbReference>
<keyword evidence="5" id="KW-1133">Transmembrane helix</keyword>
<feature type="transmembrane region" description="Helical" evidence="5">
    <location>
        <begin position="717"/>
        <end position="746"/>
    </location>
</feature>
<dbReference type="SMART" id="SM00184">
    <property type="entry name" value="RING"/>
    <property type="match status" value="1"/>
</dbReference>
<dbReference type="InterPro" id="IPR001841">
    <property type="entry name" value="Znf_RING"/>
</dbReference>
<dbReference type="Gene3D" id="3.30.160.60">
    <property type="entry name" value="Classic Zinc Finger"/>
    <property type="match status" value="1"/>
</dbReference>
<reference evidence="8 9" key="1">
    <citation type="submission" date="2024-05" db="EMBL/GenBank/DDBJ databases">
        <authorList>
            <person name="Wallberg A."/>
        </authorList>
    </citation>
    <scope>NUCLEOTIDE SEQUENCE [LARGE SCALE GENOMIC DNA]</scope>
</reference>
<dbReference type="PROSITE" id="PS50119">
    <property type="entry name" value="ZF_BBOX"/>
    <property type="match status" value="1"/>
</dbReference>
<evidence type="ECO:0000256" key="3">
    <source>
        <dbReference type="ARBA" id="ARBA00022833"/>
    </source>
</evidence>
<evidence type="ECO:0000259" key="7">
    <source>
        <dbReference type="PROSITE" id="PS50119"/>
    </source>
</evidence>
<dbReference type="InterPro" id="IPR017907">
    <property type="entry name" value="Znf_RING_CS"/>
</dbReference>
<dbReference type="InterPro" id="IPR018957">
    <property type="entry name" value="Znf_C3HC4_RING-type"/>
</dbReference>
<evidence type="ECO:0000256" key="4">
    <source>
        <dbReference type="PROSITE-ProRule" id="PRU00024"/>
    </source>
</evidence>
<sequence>MESIKCEICFHPFNIIKRRPRCLPCGHSFCSLCLKEIVNQNIITCPTCRQFYEIDQLKEIPINYSVEKLLGIDNGIELFSEFKTCNCEEIGESLMNCNKEKIDTSININFPDTDTHNCQCNITNPRSETSTTEEVWWLGKSEGKSPSNVNQQVDQNYSTVFDFANTTYVNPDNYCRNHGEEIEFYCLNHKEWICKQCTKECALNLKVECKIITKNEEKRGRKLEEESNSCTAQSTDIWWLGKELSNDTIRETDQTNPKKVTTDNLEKVTYCKIHNERTIYFCIDHQEWLCHICTLVMHPKHECTVITKEEELRGRKLKFYELSCENNCIKHNKEIVLFCLNHKEWICKKCTYEDHPKHKCTVISKEEELRGKKREIEEKIKMSIIKYDQLISNLHNWFINEEKTKNYFEKLSKDVKHKDNVIKNILDQAEENKWRLELTLQNLCVNGTCEEVQGEYNNVTELVTAMMNWEQQQQHWLSQKNKQCDDKYCCQEVKRQIIDYEKNNEELTTALQSGQMRLQLSEEQQLSLRQNLLHAQLHTEVLRRRIRNTFVLCSILCLSVIFVSLWVIGSMNSGIVMNEWQNKEVILQNQTKQKRFNENYVINLPMQKRFNEKCVINKIIRNNNETILKLERHLIDSLDQKYKLQMKYDETIRQFNYVQLKMKEVLNERNEIIRKLDTSNSTMNETKPREILSYDYLFIKNYLEKLKDISTLITESFYWALCLNLSFSSFFIAVYISFSFDIWFCFQTRKCNNEKLSYIFFVFQVYLMFCVIENFFTWITGIELSVGTPPLLSLWSHSLTNSWLHIFLTILTGSTATGISAVFADGIGRQMKSAGYHSDYCHCTVVIAWFLLMKEFSLISSWVADSIDMKNWLVSFDHETLSL</sequence>
<dbReference type="SUPFAM" id="SSF57850">
    <property type="entry name" value="RING/U-box"/>
    <property type="match status" value="1"/>
</dbReference>
<dbReference type="PANTHER" id="PTHR25462:SF296">
    <property type="entry name" value="MEIOTIC P26, ISOFORM F"/>
    <property type="match status" value="1"/>
</dbReference>
<feature type="domain" description="RING-type" evidence="6">
    <location>
        <begin position="6"/>
        <end position="49"/>
    </location>
</feature>
<dbReference type="Proteomes" id="UP001497623">
    <property type="component" value="Unassembled WGS sequence"/>
</dbReference>